<keyword evidence="2" id="KW-1133">Transmembrane helix</keyword>
<organism evidence="3 4">
    <name type="scientific">Ramlibacter aquaticus</name>
    <dbReference type="NCBI Taxonomy" id="2780094"/>
    <lineage>
        <taxon>Bacteria</taxon>
        <taxon>Pseudomonadati</taxon>
        <taxon>Pseudomonadota</taxon>
        <taxon>Betaproteobacteria</taxon>
        <taxon>Burkholderiales</taxon>
        <taxon>Comamonadaceae</taxon>
        <taxon>Ramlibacter</taxon>
    </lineage>
</organism>
<gene>
    <name evidence="3" type="ORF">IM725_19340</name>
</gene>
<comment type="caution">
    <text evidence="3">The sequence shown here is derived from an EMBL/GenBank/DDBJ whole genome shotgun (WGS) entry which is preliminary data.</text>
</comment>
<evidence type="ECO:0000256" key="1">
    <source>
        <dbReference type="SAM" id="Coils"/>
    </source>
</evidence>
<protein>
    <recommendedName>
        <fullName evidence="5">PilN domain-containing protein</fullName>
    </recommendedName>
</protein>
<evidence type="ECO:0000313" key="4">
    <source>
        <dbReference type="Proteomes" id="UP000715965"/>
    </source>
</evidence>
<evidence type="ECO:0008006" key="5">
    <source>
        <dbReference type="Google" id="ProtNLM"/>
    </source>
</evidence>
<keyword evidence="1" id="KW-0175">Coiled coil</keyword>
<keyword evidence="2" id="KW-0812">Transmembrane</keyword>
<feature type="transmembrane region" description="Helical" evidence="2">
    <location>
        <begin position="16"/>
        <end position="35"/>
    </location>
</feature>
<proteinExistence type="predicted"/>
<keyword evidence="2" id="KW-0472">Membrane</keyword>
<keyword evidence="4" id="KW-1185">Reference proteome</keyword>
<accession>A0ABR9SK38</accession>
<feature type="coiled-coil region" evidence="1">
    <location>
        <begin position="43"/>
        <end position="70"/>
    </location>
</feature>
<evidence type="ECO:0000256" key="2">
    <source>
        <dbReference type="SAM" id="Phobius"/>
    </source>
</evidence>
<evidence type="ECO:0000313" key="3">
    <source>
        <dbReference type="EMBL" id="MBE7942729.1"/>
    </source>
</evidence>
<name>A0ABR9SK38_9BURK</name>
<sequence length="198" mass="21031">MSQQINLLRQKGLPQAAVYSAAVLLGVGLVAVLGYGGMASQKLSSAQAQLASEQQQVQRLKQAIQAAEIARRAPDGIQALDDEIARLNARSQQAAPLLASIEAGAAGDPQGYSKQLGLLATIPRDELWLTNVDVGKSSKQVLVAGRAMRNEQAVAYAKRLRDAFDPLGVHFNAIELRPEPLPNSAADKPATVVNFKIS</sequence>
<dbReference type="Proteomes" id="UP000715965">
    <property type="component" value="Unassembled WGS sequence"/>
</dbReference>
<reference evidence="3 4" key="1">
    <citation type="submission" date="2020-10" db="EMBL/GenBank/DDBJ databases">
        <title>Draft genome of Ramlibacter aquaticus LMG 30558.</title>
        <authorList>
            <person name="Props R."/>
        </authorList>
    </citation>
    <scope>NUCLEOTIDE SEQUENCE [LARGE SCALE GENOMIC DNA]</scope>
    <source>
        <strain evidence="3 4">LMG 30558</strain>
    </source>
</reference>
<dbReference type="RefSeq" id="WP_193782276.1">
    <property type="nucleotide sequence ID" value="NZ_JADDOJ010000128.1"/>
</dbReference>
<dbReference type="EMBL" id="JADDOJ010000128">
    <property type="protein sequence ID" value="MBE7942729.1"/>
    <property type="molecule type" value="Genomic_DNA"/>
</dbReference>